<dbReference type="Proteomes" id="UP001163726">
    <property type="component" value="Chromosome"/>
</dbReference>
<evidence type="ECO:0000256" key="6">
    <source>
        <dbReference type="ARBA" id="ARBA00022984"/>
    </source>
</evidence>
<dbReference type="InterPro" id="IPR004276">
    <property type="entry name" value="GlycoTrans_28_N"/>
</dbReference>
<dbReference type="EMBL" id="CP109965">
    <property type="protein sequence ID" value="WAJ69659.1"/>
    <property type="molecule type" value="Genomic_DNA"/>
</dbReference>
<reference evidence="13" key="1">
    <citation type="submission" date="2022-10" db="EMBL/GenBank/DDBJ databases">
        <title>Catenovulum adriacola sp. nov. isolated in the Harbour of Susak.</title>
        <authorList>
            <person name="Schoch T."/>
            <person name="Reich S.J."/>
            <person name="Stoeferle S."/>
            <person name="Flaiz M."/>
            <person name="Kazda M."/>
            <person name="Riedel C.U."/>
            <person name="Duerre P."/>
        </authorList>
    </citation>
    <scope>NUCLEOTIDE SEQUENCE</scope>
    <source>
        <strain evidence="13">TS8</strain>
    </source>
</reference>
<dbReference type="EC" id="2.4.1.227" evidence="10"/>
<protein>
    <recommendedName>
        <fullName evidence="10">UDP-N-acetylglucosamine--N-acetylmuramyl-(pentapeptide) pyrophosphoryl-undecaprenol N-acetylglucosamine transferase</fullName>
        <ecNumber evidence="10">2.4.1.227</ecNumber>
    </recommendedName>
    <alternativeName>
        <fullName evidence="10">Undecaprenyl-PP-MurNAc-pentapeptide-UDPGlcNAc GlcNAc transferase</fullName>
    </alternativeName>
</protein>
<comment type="pathway">
    <text evidence="10">Cell wall biogenesis; peptidoglycan biosynthesis.</text>
</comment>
<comment type="function">
    <text evidence="10">Cell wall formation. Catalyzes the transfer of a GlcNAc subunit on undecaprenyl-pyrophosphoryl-MurNAc-pentapeptide (lipid intermediate I) to form undecaprenyl-pyrophosphoryl-MurNAc-(pentapeptide)GlcNAc (lipid intermediate II).</text>
</comment>
<dbReference type="PANTHER" id="PTHR21015">
    <property type="entry name" value="UDP-N-ACETYLGLUCOSAMINE--N-ACETYLMURAMYL-(PENTAPEPTIDE) PYROPHOSPHORYL-UNDECAPRENOL N-ACETYLGLUCOSAMINE TRANSFERASE 1"/>
    <property type="match status" value="1"/>
</dbReference>
<dbReference type="CDD" id="cd03785">
    <property type="entry name" value="GT28_MurG"/>
    <property type="match status" value="1"/>
</dbReference>
<evidence type="ECO:0000259" key="12">
    <source>
        <dbReference type="Pfam" id="PF04101"/>
    </source>
</evidence>
<dbReference type="PANTHER" id="PTHR21015:SF22">
    <property type="entry name" value="GLYCOSYLTRANSFERASE"/>
    <property type="match status" value="1"/>
</dbReference>
<evidence type="ECO:0000256" key="1">
    <source>
        <dbReference type="ARBA" id="ARBA00022475"/>
    </source>
</evidence>
<evidence type="ECO:0000256" key="9">
    <source>
        <dbReference type="ARBA" id="ARBA00023316"/>
    </source>
</evidence>
<feature type="binding site" evidence="10">
    <location>
        <begin position="258"/>
        <end position="263"/>
    </location>
    <ligand>
        <name>UDP-N-acetyl-alpha-D-glucosamine</name>
        <dbReference type="ChEBI" id="CHEBI:57705"/>
    </ligand>
</feature>
<keyword evidence="6 10" id="KW-0573">Peptidoglycan synthesis</keyword>
<dbReference type="Pfam" id="PF03033">
    <property type="entry name" value="Glyco_transf_28"/>
    <property type="match status" value="1"/>
</dbReference>
<keyword evidence="7 10" id="KW-0472">Membrane</keyword>
<gene>
    <name evidence="10 13" type="primary">murG</name>
    <name evidence="13" type="ORF">OLW01_10905</name>
</gene>
<dbReference type="NCBIfam" id="TIGR01133">
    <property type="entry name" value="murG"/>
    <property type="match status" value="1"/>
</dbReference>
<keyword evidence="4 10" id="KW-0808">Transferase</keyword>
<feature type="binding site" evidence="10">
    <location>
        <position position="186"/>
    </location>
    <ligand>
        <name>UDP-N-acetyl-alpha-D-glucosamine</name>
        <dbReference type="ChEBI" id="CHEBI:57705"/>
    </ligand>
</feature>
<dbReference type="RefSeq" id="WP_268073943.1">
    <property type="nucleotide sequence ID" value="NZ_CP109965.1"/>
</dbReference>
<feature type="binding site" evidence="10">
    <location>
        <begin position="12"/>
        <end position="14"/>
    </location>
    <ligand>
        <name>UDP-N-acetyl-alpha-D-glucosamine</name>
        <dbReference type="ChEBI" id="CHEBI:57705"/>
    </ligand>
</feature>
<comment type="subcellular location">
    <subcellularLocation>
        <location evidence="10">Cell membrane</location>
        <topology evidence="10">Peripheral membrane protein</topology>
        <orientation evidence="10">Cytoplasmic side</orientation>
    </subcellularLocation>
</comment>
<accession>A0ABY7AJG3</accession>
<proteinExistence type="inferred from homology"/>
<comment type="catalytic activity">
    <reaction evidence="10">
        <text>di-trans,octa-cis-undecaprenyl diphospho-N-acetyl-alpha-D-muramoyl-L-alanyl-D-glutamyl-meso-2,6-diaminopimeloyl-D-alanyl-D-alanine + UDP-N-acetyl-alpha-D-glucosamine = di-trans,octa-cis-undecaprenyl diphospho-[N-acetyl-alpha-D-glucosaminyl-(1-&gt;4)]-N-acetyl-alpha-D-muramoyl-L-alanyl-D-glutamyl-meso-2,6-diaminopimeloyl-D-alanyl-D-alanine + UDP + H(+)</text>
        <dbReference type="Rhea" id="RHEA:31227"/>
        <dbReference type="ChEBI" id="CHEBI:15378"/>
        <dbReference type="ChEBI" id="CHEBI:57705"/>
        <dbReference type="ChEBI" id="CHEBI:58223"/>
        <dbReference type="ChEBI" id="CHEBI:61387"/>
        <dbReference type="ChEBI" id="CHEBI:61388"/>
        <dbReference type="EC" id="2.4.1.227"/>
    </reaction>
</comment>
<dbReference type="SUPFAM" id="SSF53756">
    <property type="entry name" value="UDP-Glycosyltransferase/glycogen phosphorylase"/>
    <property type="match status" value="1"/>
</dbReference>
<keyword evidence="5 10" id="KW-0133">Cell shape</keyword>
<feature type="binding site" evidence="10">
    <location>
        <position position="124"/>
    </location>
    <ligand>
        <name>UDP-N-acetyl-alpha-D-glucosamine</name>
        <dbReference type="ChEBI" id="CHEBI:57705"/>
    </ligand>
</feature>
<keyword evidence="3 10" id="KW-0328">Glycosyltransferase</keyword>
<evidence type="ECO:0000256" key="2">
    <source>
        <dbReference type="ARBA" id="ARBA00022618"/>
    </source>
</evidence>
<keyword evidence="1 10" id="KW-1003">Cell membrane</keyword>
<evidence type="ECO:0000313" key="14">
    <source>
        <dbReference type="Proteomes" id="UP001163726"/>
    </source>
</evidence>
<keyword evidence="2 10" id="KW-0132">Cell division</keyword>
<keyword evidence="9 10" id="KW-0961">Cell wall biogenesis/degradation</keyword>
<dbReference type="Gene3D" id="3.40.50.2000">
    <property type="entry name" value="Glycogen Phosphorylase B"/>
    <property type="match status" value="2"/>
</dbReference>
<evidence type="ECO:0000256" key="3">
    <source>
        <dbReference type="ARBA" id="ARBA00022676"/>
    </source>
</evidence>
<dbReference type="GO" id="GO:0016757">
    <property type="term" value="F:glycosyltransferase activity"/>
    <property type="evidence" value="ECO:0007669"/>
    <property type="project" value="UniProtKB-KW"/>
</dbReference>
<evidence type="ECO:0000256" key="10">
    <source>
        <dbReference type="HAMAP-Rule" id="MF_00033"/>
    </source>
</evidence>
<feature type="binding site" evidence="10">
    <location>
        <position position="284"/>
    </location>
    <ligand>
        <name>UDP-N-acetyl-alpha-D-glucosamine</name>
        <dbReference type="ChEBI" id="CHEBI:57705"/>
    </ligand>
</feature>
<feature type="binding site" evidence="10">
    <location>
        <position position="239"/>
    </location>
    <ligand>
        <name>UDP-N-acetyl-alpha-D-glucosamine</name>
        <dbReference type="ChEBI" id="CHEBI:57705"/>
    </ligand>
</feature>
<dbReference type="InterPro" id="IPR006009">
    <property type="entry name" value="GlcNAc_MurG"/>
</dbReference>
<evidence type="ECO:0000259" key="11">
    <source>
        <dbReference type="Pfam" id="PF03033"/>
    </source>
</evidence>
<sequence>MSKRILIMAGGTGGHIFPGLAIADEMTQKGWQVLWLGTAERMEADIVPKAGYPIEFIKIKGVRNKSKLAKLGAPLMVLNAIWQARAVIKTFKPDLVVGFGGYVALPGGLAAWLSRIPLVIHEQNAAVGLTNRILSRFAKKVLVAFGGFEQLKSKVITVGNPLRAQIQVLPEPNAVKPISILVVGGSLGAQALNQAVPNALKQFDSSSFKVLHQAGKAQADTTQASYQQTQVEHKVVEFIDDMATAYQAADLVICRAGALTVSEIAAVGRASILVPLPNAVDDHQTFNAKVLVEANAAVLMPQAKLIEGELVQQLTDFLNSPEKLKTMAQACSTVAALDARQNIGKLLVQLEQGKDENE</sequence>
<evidence type="ECO:0000313" key="13">
    <source>
        <dbReference type="EMBL" id="WAJ69659.1"/>
    </source>
</evidence>
<feature type="domain" description="Glycosyl transferase family 28 C-terminal" evidence="12">
    <location>
        <begin position="180"/>
        <end position="340"/>
    </location>
</feature>
<dbReference type="HAMAP" id="MF_00033">
    <property type="entry name" value="MurG"/>
    <property type="match status" value="1"/>
</dbReference>
<dbReference type="InterPro" id="IPR007235">
    <property type="entry name" value="Glyco_trans_28_C"/>
</dbReference>
<comment type="similarity">
    <text evidence="10">Belongs to the glycosyltransferase 28 family. MurG subfamily.</text>
</comment>
<keyword evidence="8 10" id="KW-0131">Cell cycle</keyword>
<evidence type="ECO:0000256" key="8">
    <source>
        <dbReference type="ARBA" id="ARBA00023306"/>
    </source>
</evidence>
<name>A0ABY7AJG3_9ALTE</name>
<evidence type="ECO:0000256" key="4">
    <source>
        <dbReference type="ARBA" id="ARBA00022679"/>
    </source>
</evidence>
<feature type="domain" description="Glycosyltransferase family 28 N-terminal" evidence="11">
    <location>
        <begin position="5"/>
        <end position="142"/>
    </location>
</feature>
<feature type="binding site" evidence="10">
    <location>
        <position position="163"/>
    </location>
    <ligand>
        <name>UDP-N-acetyl-alpha-D-glucosamine</name>
        <dbReference type="ChEBI" id="CHEBI:57705"/>
    </ligand>
</feature>
<evidence type="ECO:0000256" key="7">
    <source>
        <dbReference type="ARBA" id="ARBA00023136"/>
    </source>
</evidence>
<organism evidence="13 14">
    <name type="scientific">Catenovulum adriaticum</name>
    <dbReference type="NCBI Taxonomy" id="2984846"/>
    <lineage>
        <taxon>Bacteria</taxon>
        <taxon>Pseudomonadati</taxon>
        <taxon>Pseudomonadota</taxon>
        <taxon>Gammaproteobacteria</taxon>
        <taxon>Alteromonadales</taxon>
        <taxon>Alteromonadaceae</taxon>
        <taxon>Catenovulum</taxon>
    </lineage>
</organism>
<keyword evidence="14" id="KW-1185">Reference proteome</keyword>
<evidence type="ECO:0000256" key="5">
    <source>
        <dbReference type="ARBA" id="ARBA00022960"/>
    </source>
</evidence>
<dbReference type="Pfam" id="PF04101">
    <property type="entry name" value="Glyco_tran_28_C"/>
    <property type="match status" value="1"/>
</dbReference>